<organism evidence="1 2">
    <name type="scientific">Candidatus Muproteobacteria bacterium RBG_16_64_11</name>
    <dbReference type="NCBI Taxonomy" id="1817758"/>
    <lineage>
        <taxon>Bacteria</taxon>
        <taxon>Pseudomonadati</taxon>
        <taxon>Pseudomonadota</taxon>
        <taxon>Candidatus Muproteobacteria</taxon>
    </lineage>
</organism>
<reference evidence="1 2" key="1">
    <citation type="journal article" date="2016" name="Nat. Commun.">
        <title>Thousands of microbial genomes shed light on interconnected biogeochemical processes in an aquifer system.</title>
        <authorList>
            <person name="Anantharaman K."/>
            <person name="Brown C.T."/>
            <person name="Hug L.A."/>
            <person name="Sharon I."/>
            <person name="Castelle C.J."/>
            <person name="Probst A.J."/>
            <person name="Thomas B.C."/>
            <person name="Singh A."/>
            <person name="Wilkins M.J."/>
            <person name="Karaoz U."/>
            <person name="Brodie E.L."/>
            <person name="Williams K.H."/>
            <person name="Hubbard S.S."/>
            <person name="Banfield J.F."/>
        </authorList>
    </citation>
    <scope>NUCLEOTIDE SEQUENCE [LARGE SCALE GENOMIC DNA]</scope>
</reference>
<protein>
    <submittedName>
        <fullName evidence="1">Aminopeptidase</fullName>
    </submittedName>
</protein>
<sequence>MTLVLRLFAPLLLITVLSGCAGPLYYAQAVSGQMEILTKRRPVEEVLADPVTTPETRRQLDLVQRLREFASRELLLPDNRSYRTYADLERPFVLWNIFATPELSLEPKQWCFIVAGCVPYRGYFARDQAEQFAAKLKQKGYDIYVGGVPAYSTLGWFNDPLLNTFIHRNEADLAGLLFHELAHQVLYVTGDSAFNESFATVVELEGVKRWFQQSGNAKEAEAYRQKIQRREEFTTLVLKHRARLTDIYASNSSDAEKRSAKARMFGELRSEYASLKAIWGGYADYDKWFAQGLNNAHLAAIGMYSQYVAAFQKLLARQGDDLAAFYRSVEEMVNLSKAERDTALRMGFFDN</sequence>
<gene>
    <name evidence="1" type="ORF">A2150_07270</name>
</gene>
<dbReference type="GO" id="GO:0004177">
    <property type="term" value="F:aminopeptidase activity"/>
    <property type="evidence" value="ECO:0007669"/>
    <property type="project" value="UniProtKB-KW"/>
</dbReference>
<accession>A0A1F6TEJ7</accession>
<name>A0A1F6TEJ7_9PROT</name>
<keyword evidence="1" id="KW-0378">Hydrolase</keyword>
<dbReference type="InterPro" id="IPR014553">
    <property type="entry name" value="Aminopept"/>
</dbReference>
<dbReference type="PROSITE" id="PS51257">
    <property type="entry name" value="PROKAR_LIPOPROTEIN"/>
    <property type="match status" value="1"/>
</dbReference>
<evidence type="ECO:0000313" key="2">
    <source>
        <dbReference type="Proteomes" id="UP000177925"/>
    </source>
</evidence>
<dbReference type="Pfam" id="PF10023">
    <property type="entry name" value="Aminopep"/>
    <property type="match status" value="1"/>
</dbReference>
<dbReference type="EMBL" id="MFSS01000049">
    <property type="protein sequence ID" value="OGI43548.1"/>
    <property type="molecule type" value="Genomic_DNA"/>
</dbReference>
<evidence type="ECO:0000313" key="1">
    <source>
        <dbReference type="EMBL" id="OGI43548.1"/>
    </source>
</evidence>
<keyword evidence="1" id="KW-0645">Protease</keyword>
<comment type="caution">
    <text evidence="1">The sequence shown here is derived from an EMBL/GenBank/DDBJ whole genome shotgun (WGS) entry which is preliminary data.</text>
</comment>
<proteinExistence type="predicted"/>
<dbReference type="Proteomes" id="UP000177925">
    <property type="component" value="Unassembled WGS sequence"/>
</dbReference>
<dbReference type="AlphaFoldDB" id="A0A1F6TEJ7"/>
<dbReference type="PIRSF" id="PIRSF029285">
    <property type="entry name" value="Aminopept"/>
    <property type="match status" value="1"/>
</dbReference>
<keyword evidence="1" id="KW-0031">Aminopeptidase</keyword>